<dbReference type="EMBL" id="BDGI01000062">
    <property type="protein sequence ID" value="GAV28240.1"/>
    <property type="molecule type" value="Genomic_DNA"/>
</dbReference>
<dbReference type="AlphaFoldDB" id="A0A1Q2YF86"/>
<dbReference type="OrthoDB" id="5424147at2759"/>
<evidence type="ECO:0000256" key="5">
    <source>
        <dbReference type="ARBA" id="ARBA00023054"/>
    </source>
</evidence>
<evidence type="ECO:0000256" key="6">
    <source>
        <dbReference type="ARBA" id="ARBA00023128"/>
    </source>
</evidence>
<proteinExistence type="predicted"/>
<evidence type="ECO:0000256" key="9">
    <source>
        <dbReference type="SAM" id="Phobius"/>
    </source>
</evidence>
<feature type="region of interest" description="Disordered" evidence="8">
    <location>
        <begin position="150"/>
        <end position="174"/>
    </location>
</feature>
<evidence type="ECO:0000256" key="1">
    <source>
        <dbReference type="ARBA" id="ARBA00004173"/>
    </source>
</evidence>
<feature type="compositionally biased region" description="Basic and acidic residues" evidence="8">
    <location>
        <begin position="156"/>
        <end position="165"/>
    </location>
</feature>
<dbReference type="GO" id="GO:0016020">
    <property type="term" value="C:membrane"/>
    <property type="evidence" value="ECO:0007669"/>
    <property type="project" value="UniProtKB-SubCell"/>
</dbReference>
<reference evidence="10 11" key="1">
    <citation type="submission" date="2016-08" db="EMBL/GenBank/DDBJ databases">
        <title>Whole genome shotgun sequence of Pichia membranifaciens KS47-1.</title>
        <authorList>
            <person name="Konishi M."/>
            <person name="Ishida M."/>
            <person name="Arakawa T."/>
            <person name="Kato Y."/>
            <person name="Horiuchi J."/>
        </authorList>
    </citation>
    <scope>NUCLEOTIDE SEQUENCE [LARGE SCALE GENOMIC DNA]</scope>
    <source>
        <strain evidence="10 11">KS47-1</strain>
    </source>
</reference>
<evidence type="ECO:0000256" key="7">
    <source>
        <dbReference type="ARBA" id="ARBA00023136"/>
    </source>
</evidence>
<comment type="subcellular location">
    <subcellularLocation>
        <location evidence="2">Membrane</location>
    </subcellularLocation>
    <subcellularLocation>
        <location evidence="1">Mitochondrion</location>
    </subcellularLocation>
</comment>
<evidence type="ECO:0000313" key="10">
    <source>
        <dbReference type="EMBL" id="GAV28240.1"/>
    </source>
</evidence>
<keyword evidence="5" id="KW-0175">Coiled coil</keyword>
<keyword evidence="7 9" id="KW-0472">Membrane</keyword>
<evidence type="ECO:0000313" key="11">
    <source>
        <dbReference type="Proteomes" id="UP000186136"/>
    </source>
</evidence>
<organism evidence="10 11">
    <name type="scientific">Pichia membranifaciens</name>
    <dbReference type="NCBI Taxonomy" id="4926"/>
    <lineage>
        <taxon>Eukaryota</taxon>
        <taxon>Fungi</taxon>
        <taxon>Dikarya</taxon>
        <taxon>Ascomycota</taxon>
        <taxon>Saccharomycotina</taxon>
        <taxon>Pichiomycetes</taxon>
        <taxon>Pichiales</taxon>
        <taxon>Pichiaceae</taxon>
        <taxon>Pichia</taxon>
    </lineage>
</organism>
<dbReference type="Proteomes" id="UP000186136">
    <property type="component" value="Unassembled WGS sequence"/>
</dbReference>
<gene>
    <name evidence="10" type="ORF">PMKS-001710</name>
</gene>
<dbReference type="Pfam" id="PF07798">
    <property type="entry name" value="CCDC90-like"/>
    <property type="match status" value="1"/>
</dbReference>
<keyword evidence="3 9" id="KW-0812">Transmembrane</keyword>
<evidence type="ECO:0000256" key="8">
    <source>
        <dbReference type="SAM" id="MobiDB-lite"/>
    </source>
</evidence>
<comment type="caution">
    <text evidence="10">The sequence shown here is derived from an EMBL/GenBank/DDBJ whole genome shotgun (WGS) entry which is preliminary data.</text>
</comment>
<name>A0A1Q2YF86_9ASCO</name>
<dbReference type="GO" id="GO:0005739">
    <property type="term" value="C:mitochondrion"/>
    <property type="evidence" value="ECO:0007669"/>
    <property type="project" value="UniProtKB-SubCell"/>
</dbReference>
<keyword evidence="4 9" id="KW-1133">Transmembrane helix</keyword>
<dbReference type="InterPro" id="IPR024461">
    <property type="entry name" value="CCDC90-like"/>
</dbReference>
<protein>
    <submittedName>
        <fullName evidence="10">Uncharacterized protein</fullName>
    </submittedName>
</protein>
<evidence type="ECO:0000256" key="4">
    <source>
        <dbReference type="ARBA" id="ARBA00022989"/>
    </source>
</evidence>
<keyword evidence="11" id="KW-1185">Reference proteome</keyword>
<keyword evidence="6" id="KW-0496">Mitochondrion</keyword>
<feature type="transmembrane region" description="Helical" evidence="9">
    <location>
        <begin position="110"/>
        <end position="129"/>
    </location>
</feature>
<evidence type="ECO:0000256" key="3">
    <source>
        <dbReference type="ARBA" id="ARBA00022692"/>
    </source>
</evidence>
<evidence type="ECO:0000256" key="2">
    <source>
        <dbReference type="ARBA" id="ARBA00004370"/>
    </source>
</evidence>
<accession>A0A1Q2YF86</accession>
<sequence>MLESAPPVAAATTAVAKGDDGVTNSREISLMNLTNAMIILKRAFNNLDDETIAQIKLNDDIIKMELNQFKHENNLHQKSLNLKNSDLNSRILSDMVSGLKSEIETFRWQLTRAGILSIMIMAVCIMGVWNLTKKLAIGDDAEHEHKGPLLQPVHQQTDEESHDYEADWDEPVAV</sequence>